<feature type="compositionally biased region" description="Basic residues" evidence="2">
    <location>
        <begin position="918"/>
        <end position="932"/>
    </location>
</feature>
<keyword evidence="5" id="KW-1185">Reference proteome</keyword>
<dbReference type="Pfam" id="PF07859">
    <property type="entry name" value="Abhydrolase_3"/>
    <property type="match status" value="1"/>
</dbReference>
<feature type="region of interest" description="Disordered" evidence="2">
    <location>
        <begin position="577"/>
        <end position="682"/>
    </location>
</feature>
<dbReference type="InterPro" id="IPR050300">
    <property type="entry name" value="GDXG_lipolytic_enzyme"/>
</dbReference>
<dbReference type="InterPro" id="IPR029058">
    <property type="entry name" value="AB_hydrolase_fold"/>
</dbReference>
<dbReference type="Proteomes" id="UP000284706">
    <property type="component" value="Unassembled WGS sequence"/>
</dbReference>
<evidence type="ECO:0000313" key="4">
    <source>
        <dbReference type="EMBL" id="PPQ79997.1"/>
    </source>
</evidence>
<sequence length="939" mass="104101">MFANSLTRKVSLMVGPVILEVLVKHYFDRLKKDAEGEGSGTSLKDDDVLYHEAFTIVKSFLKASTYHTIEELQAFSNTRTPSPPWTHVVRTLVPMSCCEEAAPYLIKALGGEEVARRLVGGIKWWQVRGVNGVDAQWITARKDWQDAKKRHKKQQEQKQNGVKHASVDDAHDGAESVYEKNMDAMRCILYLHGGGYYFGSVDQERYSIQRFARKINGRVFAINYRLAPQYPFPCALHDALAAYLYLIRPPEDSAHLAVDPAHIVVAGDSAGGGLSLALLQVIRDSGLPAPAGAFLISPWCDLTHSFKSVHTNTNTQDVIPESGLSFHKPSLLWPPPSEEVASRVQASLRFRIRQAFNKPEEPIHNAQEATVMPNAVTTPISPTPPVDPEKVVVRVSSGETVEVTEQLQFYTRNSLLDHPLVSPAMSYLGGLPPLLFIAGDKEVLRDEIIYTAHKAAYPERYPITNQARELYPPLRGIEEHCKPTSVHLQVYDEAPHILPILFSFTEPAKFCFRAIASFCKLVTQMTPIPVPEAPSPPTPTSTSPRRQTLFASFKQHTTRHPPSPRPASPASPILEDAQQVAEPEPAIEDVPAEKPTPRRTISNRISRSSSKLFRRQSSYTPSSPPHSPGIPPATPIVKSKTIQPTMAPPKEASVSSGDTDVGGPRFQASPPTSAEPPGERMAGEISVYSDIKDVFNWECRMIRERVATTGVIRPLEPEDQLDATTLPPERVGKISETTIRRYMKERGIFDLKFASTLKSIEKTRRHNLQRAKEDTIKRLGVLRQSLHRDGKAAANGQKKKKEVKEDVLSSPDWGWAWALDEAEDPPPSSIVARRDTEEARKLAEVADQAVLSEDQTFSGNNLWSVVISFLTATPGKQTHTLHAHSEPESDNKHPNVSSEAISDKGSSSATASRGAKSEKRRSRLPHLHLFKRHAAEQSS</sequence>
<feature type="region of interest" description="Disordered" evidence="2">
    <location>
        <begin position="146"/>
        <end position="166"/>
    </location>
</feature>
<name>A0A409WNB3_9AGAR</name>
<protein>
    <recommendedName>
        <fullName evidence="3">Alpha/beta hydrolase fold-3 domain-containing protein</fullName>
    </recommendedName>
</protein>
<dbReference type="GO" id="GO:0016787">
    <property type="term" value="F:hydrolase activity"/>
    <property type="evidence" value="ECO:0007669"/>
    <property type="project" value="UniProtKB-KW"/>
</dbReference>
<dbReference type="Gene3D" id="3.40.50.1820">
    <property type="entry name" value="alpha/beta hydrolase"/>
    <property type="match status" value="1"/>
</dbReference>
<reference evidence="4 5" key="1">
    <citation type="journal article" date="2018" name="Evol. Lett.">
        <title>Horizontal gene cluster transfer increased hallucinogenic mushroom diversity.</title>
        <authorList>
            <person name="Reynolds H.T."/>
            <person name="Vijayakumar V."/>
            <person name="Gluck-Thaler E."/>
            <person name="Korotkin H.B."/>
            <person name="Matheny P.B."/>
            <person name="Slot J.C."/>
        </authorList>
    </citation>
    <scope>NUCLEOTIDE SEQUENCE [LARGE SCALE GENOMIC DNA]</scope>
    <source>
        <strain evidence="4 5">SRW20</strain>
    </source>
</reference>
<dbReference type="InParanoid" id="A0A409WNB3"/>
<evidence type="ECO:0000259" key="3">
    <source>
        <dbReference type="Pfam" id="PF07859"/>
    </source>
</evidence>
<dbReference type="OrthoDB" id="1662883at2759"/>
<dbReference type="EMBL" id="NHYE01004976">
    <property type="protein sequence ID" value="PPQ79997.1"/>
    <property type="molecule type" value="Genomic_DNA"/>
</dbReference>
<dbReference type="SUPFAM" id="SSF53474">
    <property type="entry name" value="alpha/beta-Hydrolases"/>
    <property type="match status" value="1"/>
</dbReference>
<accession>A0A409WNB3</accession>
<feature type="compositionally biased region" description="Polar residues" evidence="2">
    <location>
        <begin position="894"/>
        <end position="911"/>
    </location>
</feature>
<gene>
    <name evidence="4" type="ORF">CVT26_004401</name>
</gene>
<feature type="compositionally biased region" description="Pro residues" evidence="2">
    <location>
        <begin position="622"/>
        <end position="634"/>
    </location>
</feature>
<dbReference type="InterPro" id="IPR013094">
    <property type="entry name" value="AB_hydrolase_3"/>
</dbReference>
<evidence type="ECO:0000256" key="2">
    <source>
        <dbReference type="SAM" id="MobiDB-lite"/>
    </source>
</evidence>
<evidence type="ECO:0000256" key="1">
    <source>
        <dbReference type="ARBA" id="ARBA00022801"/>
    </source>
</evidence>
<organism evidence="4 5">
    <name type="scientific">Gymnopilus dilepis</name>
    <dbReference type="NCBI Taxonomy" id="231916"/>
    <lineage>
        <taxon>Eukaryota</taxon>
        <taxon>Fungi</taxon>
        <taxon>Dikarya</taxon>
        <taxon>Basidiomycota</taxon>
        <taxon>Agaricomycotina</taxon>
        <taxon>Agaricomycetes</taxon>
        <taxon>Agaricomycetidae</taxon>
        <taxon>Agaricales</taxon>
        <taxon>Agaricineae</taxon>
        <taxon>Hymenogastraceae</taxon>
        <taxon>Gymnopilus</taxon>
    </lineage>
</organism>
<keyword evidence="1" id="KW-0378">Hydrolase</keyword>
<dbReference type="AlphaFoldDB" id="A0A409WNB3"/>
<comment type="caution">
    <text evidence="4">The sequence shown here is derived from an EMBL/GenBank/DDBJ whole genome shotgun (WGS) entry which is preliminary data.</text>
</comment>
<dbReference type="PANTHER" id="PTHR48081">
    <property type="entry name" value="AB HYDROLASE SUPERFAMILY PROTEIN C4A8.06C"/>
    <property type="match status" value="1"/>
</dbReference>
<feature type="compositionally biased region" description="Low complexity" evidence="2">
    <location>
        <begin position="598"/>
        <end position="610"/>
    </location>
</feature>
<dbReference type="STRING" id="231916.A0A409WNB3"/>
<feature type="domain" description="Alpha/beta hydrolase fold-3" evidence="3">
    <location>
        <begin position="188"/>
        <end position="316"/>
    </location>
</feature>
<feature type="region of interest" description="Disordered" evidence="2">
    <location>
        <begin position="878"/>
        <end position="939"/>
    </location>
</feature>
<dbReference type="PANTHER" id="PTHR48081:SF5">
    <property type="entry name" value="ALPHA_BETA HYDROLASE FOLD-3 DOMAIN-CONTAINING PROTEIN"/>
    <property type="match status" value="1"/>
</dbReference>
<evidence type="ECO:0000313" key="5">
    <source>
        <dbReference type="Proteomes" id="UP000284706"/>
    </source>
</evidence>
<proteinExistence type="predicted"/>
<feature type="compositionally biased region" description="Basic and acidic residues" evidence="2">
    <location>
        <begin position="883"/>
        <end position="893"/>
    </location>
</feature>